<dbReference type="InterPro" id="IPR001650">
    <property type="entry name" value="Helicase_C-like"/>
</dbReference>
<dbReference type="Pfam" id="PF00176">
    <property type="entry name" value="SNF2-rel_dom"/>
    <property type="match status" value="1"/>
</dbReference>
<dbReference type="InterPro" id="IPR049730">
    <property type="entry name" value="SNF2/RAD54-like_C"/>
</dbReference>
<gene>
    <name evidence="5" type="ORF">Metal_0631</name>
</gene>
<dbReference type="EMBL" id="CM001475">
    <property type="protein sequence ID" value="EIC28476.1"/>
    <property type="molecule type" value="Genomic_DNA"/>
</dbReference>
<evidence type="ECO:0000313" key="6">
    <source>
        <dbReference type="Proteomes" id="UP000005090"/>
    </source>
</evidence>
<dbReference type="PROSITE" id="PS51192">
    <property type="entry name" value="HELICASE_ATP_BIND_1"/>
    <property type="match status" value="1"/>
</dbReference>
<dbReference type="RefSeq" id="WP_005369539.1">
    <property type="nucleotide sequence ID" value="NZ_CM001475.1"/>
</dbReference>
<dbReference type="SMART" id="SM00490">
    <property type="entry name" value="HELICc"/>
    <property type="match status" value="1"/>
</dbReference>
<protein>
    <submittedName>
        <fullName evidence="5">DNA/RNA helicase, superfamily II</fullName>
    </submittedName>
</protein>
<sequence length="1273" mass="144020">MGLKDFDWKYSYKTSQVRALGEPDVDILREFYIPFLQRVSRYDRVAGYFRSSSLALASRGMSSFVNRTGKMRLIAGVDMTPQDVQAVIDGQSLMLESHLDKALSKKSSWPEEAERGVELLSWMVRHGYLEIKVALRKHAQTGEGLPLDSSEDGYVHEKWALGYDDNGETLYASGSWNESETALTRNAENIDVDCSWQGNKERAKIADAARSFEAMWANQHPAFVVKDLPTAVKEKLLRFSDGIIVPVEIDNRPAQTPAPMLSTQEAIRFAAIKYAPLMPSGEYVGMYTAPVEPWPHQEVVARRIIDNFPASHLMCDEVGLGKTIEAGLAFRSLYLSKRAKRILIAAPASLTRQWQREMASKFYLPFDRVSASPTVCREAIFPVEEKTTIGNLYDSNLTIISTGLMARNARRRLIKQAQTFDIALVDEAHYARRSNSTKGSRGFPRFNQLYQTVSDYLRENCRSLLLATATPMQLDPIEVSDLIRLSNRAGAFQYDPSLLLVYYRLVSVIASGQSIKPDEWQLMRQAVTSIEHLDPKFWLYLNEVVIDPVSKISLQQWLNHGIVPMQFELPALARLLFAAAPLSRVMQRHTRDLLKIYRKKGKLSANLADRNVIPTPKIVFTTQETNVDNLLGEYCKGLREQLLANGLNESGQVALGFYLSFLRLRFASSLSALKLTLLRRKAKVEATLIHHLKHENDAKDLDELEELLIEGGDDDVDAIEVMLNNRTPNDLRWERTQIDGLLSELEYIYEDSNKFIALLKVLKQRQNGKRIKQTVIFTRFLDTLRDIQQRLQTKFPDLLLGTYSGEGGSYFDPNKNKMVGVERDIIKHRFVQGYIDILLCTDAAAEGLNLQTADLLVNYDLPWNPMKVEQRIGRIDRIGQKHDKIFVLNLCFADSAEQFVYERLLQRLANANLVVGAQQFSMLPVTTDEFRALADGTMTEKQVEQFAMERAVRQKQNNRLIEVPVEEMFNVYVRLSQAYRQQALPATLSDIWDVLTQSDYLKQLGCEVSECAKYMVIRGVDSIADGVAITVDRALYNEGLPDDQTLFFATYGEPVFERLLDSILKQTEEMPFKILESESDGICTTGITYIDENGRCQVVTSIKQTLKPIGTIGKLNDQAIERSITQLEAYSKKQSRNIQRIEGVERGNRLQAQAQVALNNQIVRTLLSSKLKSSKLEDIASVLLKALEEQFFNRDTALRVSSLPRDLENTLMTGLITPKFPSQGEGHIDVPILIVQTALESLARRIDGNHTPTKKQTASGVIEAIKKNPLEIN</sequence>
<dbReference type="SUPFAM" id="SSF52540">
    <property type="entry name" value="P-loop containing nucleoside triphosphate hydrolases"/>
    <property type="match status" value="2"/>
</dbReference>
<accession>H8GPL4</accession>
<dbReference type="HOGENOM" id="CLU_006296_0_0_6"/>
<dbReference type="Pfam" id="PF00271">
    <property type="entry name" value="Helicase_C"/>
    <property type="match status" value="1"/>
</dbReference>
<dbReference type="GO" id="GO:0005524">
    <property type="term" value="F:ATP binding"/>
    <property type="evidence" value="ECO:0007669"/>
    <property type="project" value="InterPro"/>
</dbReference>
<dbReference type="InterPro" id="IPR000330">
    <property type="entry name" value="SNF2_N"/>
</dbReference>
<dbReference type="PROSITE" id="PS51194">
    <property type="entry name" value="HELICASE_CTER"/>
    <property type="match status" value="1"/>
</dbReference>
<dbReference type="SMART" id="SM00487">
    <property type="entry name" value="DEXDc"/>
    <property type="match status" value="1"/>
</dbReference>
<dbReference type="InterPro" id="IPR027417">
    <property type="entry name" value="P-loop_NTPase"/>
</dbReference>
<feature type="domain" description="Helicase ATP-binding" evidence="3">
    <location>
        <begin position="303"/>
        <end position="489"/>
    </location>
</feature>
<organism evidence="5 6">
    <name type="scientific">Methylomicrobium album BG8</name>
    <dbReference type="NCBI Taxonomy" id="686340"/>
    <lineage>
        <taxon>Bacteria</taxon>
        <taxon>Pseudomonadati</taxon>
        <taxon>Pseudomonadota</taxon>
        <taxon>Gammaproteobacteria</taxon>
        <taxon>Methylococcales</taxon>
        <taxon>Methylococcaceae</taxon>
        <taxon>Methylomicrobium</taxon>
    </lineage>
</organism>
<evidence type="ECO:0000256" key="2">
    <source>
        <dbReference type="ARBA" id="ARBA00022806"/>
    </source>
</evidence>
<dbReference type="PANTHER" id="PTHR45766:SF6">
    <property type="entry name" value="SWI_SNF-RELATED MATRIX-ASSOCIATED ACTIN-DEPENDENT REGULATOR OF CHROMATIN SUBFAMILY A-LIKE PROTEIN 1"/>
    <property type="match status" value="1"/>
</dbReference>
<proteinExistence type="predicted"/>
<dbReference type="eggNOG" id="COG0553">
    <property type="taxonomic scope" value="Bacteria"/>
</dbReference>
<dbReference type="CDD" id="cd09179">
    <property type="entry name" value="PLDc_N_DEXD_a"/>
    <property type="match status" value="1"/>
</dbReference>
<feature type="domain" description="Helicase C-terminal" evidence="4">
    <location>
        <begin position="754"/>
        <end position="931"/>
    </location>
</feature>
<dbReference type="InterPro" id="IPR014001">
    <property type="entry name" value="Helicase_ATP-bd"/>
</dbReference>
<dbReference type="PANTHER" id="PTHR45766">
    <property type="entry name" value="DNA ANNEALING HELICASE AND ENDONUCLEASE ZRANB3 FAMILY MEMBER"/>
    <property type="match status" value="1"/>
</dbReference>
<dbReference type="STRING" id="686340.Metal_0631"/>
<dbReference type="AlphaFoldDB" id="H8GPL4"/>
<dbReference type="Proteomes" id="UP000005090">
    <property type="component" value="Chromosome"/>
</dbReference>
<evidence type="ECO:0000256" key="1">
    <source>
        <dbReference type="ARBA" id="ARBA00022801"/>
    </source>
</evidence>
<dbReference type="CDD" id="cd18793">
    <property type="entry name" value="SF2_C_SNF"/>
    <property type="match status" value="1"/>
</dbReference>
<dbReference type="Gene3D" id="3.40.50.300">
    <property type="entry name" value="P-loop containing nucleotide triphosphate hydrolases"/>
    <property type="match status" value="1"/>
</dbReference>
<keyword evidence="2 5" id="KW-0067">ATP-binding</keyword>
<keyword evidence="6" id="KW-1185">Reference proteome</keyword>
<keyword evidence="1" id="KW-0378">Hydrolase</keyword>
<dbReference type="Gene3D" id="3.40.50.10810">
    <property type="entry name" value="Tandem AAA-ATPase domain"/>
    <property type="match status" value="1"/>
</dbReference>
<keyword evidence="2 5" id="KW-0347">Helicase</keyword>
<evidence type="ECO:0000313" key="5">
    <source>
        <dbReference type="EMBL" id="EIC28476.1"/>
    </source>
</evidence>
<keyword evidence="2 5" id="KW-0547">Nucleotide-binding</keyword>
<dbReference type="InterPro" id="IPR038718">
    <property type="entry name" value="SNF2-like_sf"/>
</dbReference>
<evidence type="ECO:0000259" key="3">
    <source>
        <dbReference type="PROSITE" id="PS51192"/>
    </source>
</evidence>
<reference evidence="5 6" key="1">
    <citation type="journal article" date="2013" name="Genome Announc.">
        <title>Genome Sequence of the Obligate Gammaproteobacterial Methanotroph Methylomicrobium album Strain BG8.</title>
        <authorList>
            <person name="Kits K.D."/>
            <person name="Kalyuzhnaya M.G."/>
            <person name="Klotz M.G."/>
            <person name="Jetten M.S."/>
            <person name="Op den Camp H.J."/>
            <person name="Vuilleumier S."/>
            <person name="Bringel F."/>
            <person name="Dispirito A.A."/>
            <person name="Murrell J.C."/>
            <person name="Bruce D."/>
            <person name="Cheng J.F."/>
            <person name="Copeland A."/>
            <person name="Goodwin L."/>
            <person name="Hauser L."/>
            <person name="Lajus A."/>
            <person name="Land M.L."/>
            <person name="Lapidus A."/>
            <person name="Lucas S."/>
            <person name="Medigue C."/>
            <person name="Pitluck S."/>
            <person name="Woyke T."/>
            <person name="Zeytun A."/>
            <person name="Stein L.Y."/>
        </authorList>
    </citation>
    <scope>NUCLEOTIDE SEQUENCE [LARGE SCALE GENOMIC DNA]</scope>
    <source>
        <strain evidence="5 6">BG8</strain>
    </source>
</reference>
<dbReference type="GO" id="GO:0004386">
    <property type="term" value="F:helicase activity"/>
    <property type="evidence" value="ECO:0007669"/>
    <property type="project" value="UniProtKB-KW"/>
</dbReference>
<name>H8GPL4_METAL</name>
<dbReference type="GO" id="GO:0016787">
    <property type="term" value="F:hydrolase activity"/>
    <property type="evidence" value="ECO:0007669"/>
    <property type="project" value="UniProtKB-KW"/>
</dbReference>
<evidence type="ECO:0000259" key="4">
    <source>
        <dbReference type="PROSITE" id="PS51194"/>
    </source>
</evidence>